<evidence type="ECO:0000313" key="2">
    <source>
        <dbReference type="EMBL" id="OAH10983.1"/>
    </source>
</evidence>
<dbReference type="AlphaFoldDB" id="A0A177HJ39"/>
<dbReference type="EMBL" id="LOHS01000117">
    <property type="protein sequence ID" value="OAH10983.1"/>
    <property type="molecule type" value="Genomic_DNA"/>
</dbReference>
<sequence length="424" mass="46608">MSQRTAPAPGTDDAHELLEFTGDITDYWSYTQVRDWVLLQPDLTRTALHLYLLLRSMVSESVRRNGGALRRMSIDQLCWLLPGVNGKPASLTMVKDALRLLAAHNLVVNPDGGRLVTSGGKNAIQNTFRTYKVNDLPPDAYEGWRNVWDKLDAYTPDWRDNPPQPPLHTRTDAGVRQSPSGAQRISDAGVRQPSSDARRISDHRNDQARSEVAAARFDGRKSDRTGRKSDRTRRKSVAAKPVTSGNAVPKEVFQRSLSLSPPEPVAPQDTSVPDEVPTEERETDAAPPLSEDAVAVAETFAEQWKAERGTRPGRRQVQAVAADAAEAIEDGDAVDWLLHGVVPFMVRNNYLDFGRAKTHPQCPPPKGAKVPVPGQRPGVPNWCGECNDGIPPEILGERFRKTSGGRLIKCPECHPGAVKQRAAV</sequence>
<feature type="region of interest" description="Disordered" evidence="1">
    <location>
        <begin position="155"/>
        <end position="287"/>
    </location>
</feature>
<keyword evidence="3" id="KW-1185">Reference proteome</keyword>
<organism evidence="2 3">
    <name type="scientific">Streptomyces jeddahensis</name>
    <dbReference type="NCBI Taxonomy" id="1716141"/>
    <lineage>
        <taxon>Bacteria</taxon>
        <taxon>Bacillati</taxon>
        <taxon>Actinomycetota</taxon>
        <taxon>Actinomycetes</taxon>
        <taxon>Kitasatosporales</taxon>
        <taxon>Streptomycetaceae</taxon>
        <taxon>Streptomyces</taxon>
    </lineage>
</organism>
<evidence type="ECO:0000256" key="1">
    <source>
        <dbReference type="SAM" id="MobiDB-lite"/>
    </source>
</evidence>
<dbReference type="RefSeq" id="WP_067283735.1">
    <property type="nucleotide sequence ID" value="NZ_LOHS01000117.1"/>
</dbReference>
<name>A0A177HJ39_9ACTN</name>
<dbReference type="PATRIC" id="fig|1716141.3.peg.6121"/>
<dbReference type="OrthoDB" id="3979626at2"/>
<comment type="caution">
    <text evidence="2">The sequence shown here is derived from an EMBL/GenBank/DDBJ whole genome shotgun (WGS) entry which is preliminary data.</text>
</comment>
<gene>
    <name evidence="2" type="ORF">STSP_58250</name>
</gene>
<proteinExistence type="predicted"/>
<feature type="compositionally biased region" description="Basic and acidic residues" evidence="1">
    <location>
        <begin position="217"/>
        <end position="229"/>
    </location>
</feature>
<dbReference type="Proteomes" id="UP000077381">
    <property type="component" value="Unassembled WGS sequence"/>
</dbReference>
<evidence type="ECO:0000313" key="3">
    <source>
        <dbReference type="Proteomes" id="UP000077381"/>
    </source>
</evidence>
<feature type="compositionally biased region" description="Basic and acidic residues" evidence="1">
    <location>
        <begin position="196"/>
        <end position="209"/>
    </location>
</feature>
<reference evidence="2 3" key="1">
    <citation type="submission" date="2015-12" db="EMBL/GenBank/DDBJ databases">
        <title>Genome sequence of Streptomyces sp. G25.</title>
        <authorList>
            <person name="Poehlein A."/>
            <person name="Roettig A."/>
            <person name="Hiessl S."/>
            <person name="Hauschild P."/>
            <person name="Schauer J."/>
            <person name="Madkour M.H."/>
            <person name="Al-Ansari A.M."/>
            <person name="Almakishah N.H."/>
            <person name="Steinbuechel A."/>
            <person name="Daniel R."/>
        </authorList>
    </citation>
    <scope>NUCLEOTIDE SEQUENCE [LARGE SCALE GENOMIC DNA]</scope>
    <source>
        <strain evidence="3">G25(2015)</strain>
    </source>
</reference>
<accession>A0A177HJ39</accession>
<protein>
    <submittedName>
        <fullName evidence="2">Uncharacterized protein</fullName>
    </submittedName>
</protein>